<evidence type="ECO:0000313" key="2">
    <source>
        <dbReference type="Proteomes" id="UP001302806"/>
    </source>
</evidence>
<dbReference type="InterPro" id="IPR036376">
    <property type="entry name" value="RuBisCO_lsu_C_sf"/>
</dbReference>
<dbReference type="Gene3D" id="3.20.20.110">
    <property type="entry name" value="Ribulose bisphosphate carboxylase, large subunit, C-terminal domain"/>
    <property type="match status" value="1"/>
</dbReference>
<accession>A0ABY9XU87</accession>
<gene>
    <name evidence="1" type="ORF">RHP51_01730</name>
</gene>
<organism evidence="1 2">
    <name type="scientific">Thalassobellus suaedae</name>
    <dbReference type="NCBI Taxonomy" id="3074124"/>
    <lineage>
        <taxon>Bacteria</taxon>
        <taxon>Pseudomonadati</taxon>
        <taxon>Bacteroidota</taxon>
        <taxon>Flavobacteriia</taxon>
        <taxon>Flavobacteriales</taxon>
        <taxon>Flavobacteriaceae</taxon>
        <taxon>Thalassobellus</taxon>
    </lineage>
</organism>
<dbReference type="SUPFAM" id="SSF51649">
    <property type="entry name" value="RuBisCo, C-terminal domain"/>
    <property type="match status" value="1"/>
</dbReference>
<reference evidence="1 2" key="1">
    <citation type="submission" date="2023-09" db="EMBL/GenBank/DDBJ databases">
        <title>Thalassobella suaedae gen. nov., sp. nov., a marine bacterium of the family Flavobacteriaceae isolated from a halophyte Suaeda japonica.</title>
        <authorList>
            <person name="Lee S.Y."/>
            <person name="Hwang C.Y."/>
        </authorList>
    </citation>
    <scope>NUCLEOTIDE SEQUENCE [LARGE SCALE GENOMIC DNA]</scope>
    <source>
        <strain evidence="1 2">HL-DH14</strain>
    </source>
</reference>
<protein>
    <submittedName>
        <fullName evidence="1">RuBisCO large subunit C-terminal-like domain-containing protein</fullName>
    </submittedName>
</protein>
<dbReference type="RefSeq" id="WP_415865948.1">
    <property type="nucleotide sequence ID" value="NZ_CP134537.1"/>
</dbReference>
<name>A0ABY9XU87_9FLAO</name>
<sequence length="50" mass="5572">MFKTLFRGCEILPVVSSGQWGGQAFETYKRTQTTDLLYMAGGGILAHPMY</sequence>
<evidence type="ECO:0000313" key="1">
    <source>
        <dbReference type="EMBL" id="WNH09486.1"/>
    </source>
</evidence>
<dbReference type="EMBL" id="CP134537">
    <property type="protein sequence ID" value="WNH09486.1"/>
    <property type="molecule type" value="Genomic_DNA"/>
</dbReference>
<dbReference type="Proteomes" id="UP001302806">
    <property type="component" value="Chromosome"/>
</dbReference>
<proteinExistence type="predicted"/>